<dbReference type="AlphaFoldDB" id="A0A2I0IVF4"/>
<feature type="domain" description="Retrovirus-related Pol polyprotein from transposon TNT 1-94-like beta-barrel" evidence="1">
    <location>
        <begin position="72"/>
        <end position="130"/>
    </location>
</feature>
<proteinExistence type="predicted"/>
<reference evidence="2 3" key="1">
    <citation type="submission" date="2017-11" db="EMBL/GenBank/DDBJ databases">
        <title>De-novo sequencing of pomegranate (Punica granatum L.) genome.</title>
        <authorList>
            <person name="Akparov Z."/>
            <person name="Amiraslanov A."/>
            <person name="Hajiyeva S."/>
            <person name="Abbasov M."/>
            <person name="Kaur K."/>
            <person name="Hamwieh A."/>
            <person name="Solovyev V."/>
            <person name="Salamov A."/>
            <person name="Braich B."/>
            <person name="Kosarev P."/>
            <person name="Mahmoud A."/>
            <person name="Hajiyev E."/>
            <person name="Babayeva S."/>
            <person name="Izzatullayeva V."/>
            <person name="Mammadov A."/>
            <person name="Mammadov A."/>
            <person name="Sharifova S."/>
            <person name="Ojaghi J."/>
            <person name="Eynullazada K."/>
            <person name="Bayramov B."/>
            <person name="Abdulazimova A."/>
            <person name="Shahmuradov I."/>
        </authorList>
    </citation>
    <scope>NUCLEOTIDE SEQUENCE [LARGE SCALE GENOMIC DNA]</scope>
    <source>
        <strain evidence="3">cv. AG2017</strain>
        <tissue evidence="2">Leaf</tissue>
    </source>
</reference>
<organism evidence="2 3">
    <name type="scientific">Punica granatum</name>
    <name type="common">Pomegranate</name>
    <dbReference type="NCBI Taxonomy" id="22663"/>
    <lineage>
        <taxon>Eukaryota</taxon>
        <taxon>Viridiplantae</taxon>
        <taxon>Streptophyta</taxon>
        <taxon>Embryophyta</taxon>
        <taxon>Tracheophyta</taxon>
        <taxon>Spermatophyta</taxon>
        <taxon>Magnoliopsida</taxon>
        <taxon>eudicotyledons</taxon>
        <taxon>Gunneridae</taxon>
        <taxon>Pentapetalae</taxon>
        <taxon>rosids</taxon>
        <taxon>malvids</taxon>
        <taxon>Myrtales</taxon>
        <taxon>Lythraceae</taxon>
        <taxon>Punica</taxon>
    </lineage>
</organism>
<accession>A0A2I0IVF4</accession>
<sequence>MSDTRFEPATLLPEEKIVIDLANVDIKISEKDQALLLPSTLLESYESFIVTVLYGRTSIILEDFKMALNSKELQKKTTDGGRILMVDVVGTGRIRIEMCDGSEVTLSDVRHVPGIRKILISLGSLNALGYKYRAQDEIMKVSKMLS</sequence>
<evidence type="ECO:0000313" key="2">
    <source>
        <dbReference type="EMBL" id="PKI47982.1"/>
    </source>
</evidence>
<name>A0A2I0IVF4_PUNGR</name>
<evidence type="ECO:0000259" key="1">
    <source>
        <dbReference type="Pfam" id="PF22936"/>
    </source>
</evidence>
<dbReference type="InterPro" id="IPR054722">
    <property type="entry name" value="PolX-like_BBD"/>
</dbReference>
<keyword evidence="3" id="KW-1185">Reference proteome</keyword>
<dbReference type="EMBL" id="PGOL01002443">
    <property type="protein sequence ID" value="PKI47982.1"/>
    <property type="molecule type" value="Genomic_DNA"/>
</dbReference>
<dbReference type="Pfam" id="PF22936">
    <property type="entry name" value="Pol_BBD"/>
    <property type="match status" value="1"/>
</dbReference>
<gene>
    <name evidence="2" type="ORF">CRG98_031646</name>
</gene>
<protein>
    <recommendedName>
        <fullName evidence="1">Retrovirus-related Pol polyprotein from transposon TNT 1-94-like beta-barrel domain-containing protein</fullName>
    </recommendedName>
</protein>
<dbReference type="Proteomes" id="UP000233551">
    <property type="component" value="Unassembled WGS sequence"/>
</dbReference>
<comment type="caution">
    <text evidence="2">The sequence shown here is derived from an EMBL/GenBank/DDBJ whole genome shotgun (WGS) entry which is preliminary data.</text>
</comment>
<evidence type="ECO:0000313" key="3">
    <source>
        <dbReference type="Proteomes" id="UP000233551"/>
    </source>
</evidence>